<dbReference type="PANTHER" id="PTHR19959:SF119">
    <property type="entry name" value="FUNGAL LIPASE-LIKE DOMAIN-CONTAINING PROTEIN"/>
    <property type="match status" value="1"/>
</dbReference>
<dbReference type="RefSeq" id="WP_223907304.1">
    <property type="nucleotide sequence ID" value="NZ_AP025017.1"/>
</dbReference>
<keyword evidence="1" id="KW-0472">Membrane</keyword>
<proteinExistence type="predicted"/>
<dbReference type="EMBL" id="AP025017">
    <property type="protein sequence ID" value="BDA64860.1"/>
    <property type="molecule type" value="Genomic_DNA"/>
</dbReference>
<organism evidence="2 3">
    <name type="scientific">Actinomyces capricornis</name>
    <dbReference type="NCBI Taxonomy" id="2755559"/>
    <lineage>
        <taxon>Bacteria</taxon>
        <taxon>Bacillati</taxon>
        <taxon>Actinomycetota</taxon>
        <taxon>Actinomycetes</taxon>
        <taxon>Actinomycetales</taxon>
        <taxon>Actinomycetaceae</taxon>
        <taxon>Actinomyces</taxon>
    </lineage>
</organism>
<evidence type="ECO:0008006" key="4">
    <source>
        <dbReference type="Google" id="ProtNLM"/>
    </source>
</evidence>
<evidence type="ECO:0000313" key="3">
    <source>
        <dbReference type="Proteomes" id="UP000824496"/>
    </source>
</evidence>
<keyword evidence="3" id="KW-1185">Reference proteome</keyword>
<evidence type="ECO:0000313" key="2">
    <source>
        <dbReference type="EMBL" id="BDA64860.1"/>
    </source>
</evidence>
<dbReference type="Gene3D" id="1.25.40.10">
    <property type="entry name" value="Tetratricopeptide repeat domain"/>
    <property type="match status" value="2"/>
</dbReference>
<feature type="transmembrane region" description="Helical" evidence="1">
    <location>
        <begin position="20"/>
        <end position="40"/>
    </location>
</feature>
<reference evidence="2 3" key="1">
    <citation type="submission" date="2021-08" db="EMBL/GenBank/DDBJ databases">
        <title>Whole genome sequence of novel Actinomyces species strain MAS-1.</title>
        <authorList>
            <person name="Saito M."/>
            <person name="Kuwahara N."/>
            <person name="Takizawa T."/>
            <person name="Gotouda H."/>
            <person name="Ochiai T."/>
        </authorList>
    </citation>
    <scope>NUCLEOTIDE SEQUENCE [LARGE SCALE GENOMIC DNA]</scope>
    <source>
        <strain evidence="2 3">MAS-1</strain>
    </source>
</reference>
<accession>A0ABM7UC84</accession>
<gene>
    <name evidence="2" type="ORF">MANAM107_16940</name>
</gene>
<protein>
    <recommendedName>
        <fullName evidence="4">Tetratricopeptide repeat protein</fullName>
    </recommendedName>
</protein>
<name>A0ABM7UC84_9ACTO</name>
<dbReference type="SUPFAM" id="SSF48452">
    <property type="entry name" value="TPR-like"/>
    <property type="match status" value="1"/>
</dbReference>
<dbReference type="InterPro" id="IPR011990">
    <property type="entry name" value="TPR-like_helical_dom_sf"/>
</dbReference>
<sequence>MTLPNVTSAVLAWLKGIPTPWWVTAVIAFIVGFFFVVNWWSGTKPWDVVRWLWRWGRRGWKAAQQRKRQQQLPKVGLPPVVNIPEASARLTLDAVQHHAQGAAGLSVTRLLGAASSPVPFLDRAGILADLEAWAVSDEPFALCVLGGDGGSGKTRLGVELCRRLSAAGARRWRRSRSQWRTGFLRGIEGLEPGGAHSGSDTRSLLLVVDYAETRSDIVGRVINLALTAARDASRRRIRVLFLVRRPAPLPASRKGADPWVDSLRPQGSEAEGINRLLDEAMSMVLNEQELSEEDRQRLFDSAVAVFHEAGAVPSRSENLSRTSYSQPLPVIATAFLSATRSTGLPPASEEDVFDGLLAHEERYWELHWPDARDFDRALARQVAALATLAEIEDEDDAVALLGLLPAAENLDHNELTSLAGWLRECYPPPLQSPGAEEAWCGHLEPDRLGERLITSEIGNLETALPSLLAPARVGTGALRTWTVLERAADDPRVRELVGSALNDVLEELTQTVENAAMTSRSTDLPNSLAALLLKTSTSLSTESAHQAVSKLSQGGYLITPLGLILARRASDVEVQESDPEHKRSDYAVRLLTLSWWKYKVGDLQAALDSAQRASDINRDLARTNPDTHTPNLADSLKTLAKFLGESGHLSPAITTAQETVDLYRKLTQGNSVLHHPDLANSLNTLAILQAQNIQNRFDLDIALDNMQLAVSLYEGLAQTNPTTYTPYLATALTNFASLLARTGENQIALDIARQAVDAYRDLAQDNPAAHTPDLAMALDNLANHLVSNGELQAALETVHEAVTLRRELAQAEPRAFGKLYLASLSLYADLLEAAGHAVEAAAVRQEREAFRARLEELEED</sequence>
<dbReference type="PANTHER" id="PTHR19959">
    <property type="entry name" value="KINESIN LIGHT CHAIN"/>
    <property type="match status" value="1"/>
</dbReference>
<evidence type="ECO:0000256" key="1">
    <source>
        <dbReference type="SAM" id="Phobius"/>
    </source>
</evidence>
<dbReference type="Proteomes" id="UP000824496">
    <property type="component" value="Chromosome"/>
</dbReference>
<keyword evidence="1" id="KW-0812">Transmembrane</keyword>
<keyword evidence="1" id="KW-1133">Transmembrane helix</keyword>